<evidence type="ECO:0000256" key="1">
    <source>
        <dbReference type="SAM" id="MobiDB-lite"/>
    </source>
</evidence>
<reference evidence="2" key="2">
    <citation type="submission" date="2015-06" db="UniProtKB">
        <authorList>
            <consortium name="EnsemblProtists"/>
        </authorList>
    </citation>
    <scope>IDENTIFICATION</scope>
    <source>
        <strain evidence="2">Pr102</strain>
    </source>
</reference>
<evidence type="ECO:0000313" key="2">
    <source>
        <dbReference type="EnsemblProtists" id="Phyra83885"/>
    </source>
</evidence>
<feature type="compositionally biased region" description="Polar residues" evidence="1">
    <location>
        <begin position="19"/>
        <end position="28"/>
    </location>
</feature>
<dbReference type="eggNOG" id="ENOG502RFFQ">
    <property type="taxonomic scope" value="Eukaryota"/>
</dbReference>
<protein>
    <submittedName>
        <fullName evidence="2">Uncharacterized protein</fullName>
    </submittedName>
</protein>
<dbReference type="VEuPathDB" id="FungiDB:KRP22_3673"/>
<dbReference type="EMBL" id="DS566096">
    <property type="status" value="NOT_ANNOTATED_CDS"/>
    <property type="molecule type" value="Genomic_DNA"/>
</dbReference>
<proteinExistence type="predicted"/>
<dbReference type="AlphaFoldDB" id="H3H104"/>
<sequence>MATYSTGKRDDDRIDQVGNCVSSDNRSAGNRALESCVDFSDAQPINHPKALECDGFLRAQEQPLMLEDNQRTYSDNNSCVDSSSSSCFSWKKIPGEMRPRRNMAGDDPMRALKVMKSAVTETMARIHTEYRHEVVQDDRNQQLEPSPIVPIETTARPRLDGDKRMEFLRVLGDFKRCLRQSSSEPSNQMDGC</sequence>
<dbReference type="HOGENOM" id="CLU_1581630_0_0_1"/>
<accession>H3H104</accession>
<dbReference type="Proteomes" id="UP000005238">
    <property type="component" value="Unassembled WGS sequence"/>
</dbReference>
<dbReference type="InParanoid" id="H3H104"/>
<reference evidence="3" key="1">
    <citation type="journal article" date="2006" name="Science">
        <title>Phytophthora genome sequences uncover evolutionary origins and mechanisms of pathogenesis.</title>
        <authorList>
            <person name="Tyler B.M."/>
            <person name="Tripathy S."/>
            <person name="Zhang X."/>
            <person name="Dehal P."/>
            <person name="Jiang R.H."/>
            <person name="Aerts A."/>
            <person name="Arredondo F.D."/>
            <person name="Baxter L."/>
            <person name="Bensasson D."/>
            <person name="Beynon J.L."/>
            <person name="Chapman J."/>
            <person name="Damasceno C.M."/>
            <person name="Dorrance A.E."/>
            <person name="Dou D."/>
            <person name="Dickerman A.W."/>
            <person name="Dubchak I.L."/>
            <person name="Garbelotto M."/>
            <person name="Gijzen M."/>
            <person name="Gordon S.G."/>
            <person name="Govers F."/>
            <person name="Grunwald N.J."/>
            <person name="Huang W."/>
            <person name="Ivors K.L."/>
            <person name="Jones R.W."/>
            <person name="Kamoun S."/>
            <person name="Krampis K."/>
            <person name="Lamour K.H."/>
            <person name="Lee M.K."/>
            <person name="McDonald W.H."/>
            <person name="Medina M."/>
            <person name="Meijer H.J."/>
            <person name="Nordberg E.K."/>
            <person name="Maclean D.J."/>
            <person name="Ospina-Giraldo M.D."/>
            <person name="Morris P.F."/>
            <person name="Phuntumart V."/>
            <person name="Putnam N.H."/>
            <person name="Rash S."/>
            <person name="Rose J.K."/>
            <person name="Sakihama Y."/>
            <person name="Salamov A.A."/>
            <person name="Savidor A."/>
            <person name="Scheuring C.F."/>
            <person name="Smith B.M."/>
            <person name="Sobral B.W."/>
            <person name="Terry A."/>
            <person name="Torto-Alalibo T.A."/>
            <person name="Win J."/>
            <person name="Xu Z."/>
            <person name="Zhang H."/>
            <person name="Grigoriev I.V."/>
            <person name="Rokhsar D.S."/>
            <person name="Boore J.L."/>
        </authorList>
    </citation>
    <scope>NUCLEOTIDE SEQUENCE [LARGE SCALE GENOMIC DNA]</scope>
    <source>
        <strain evidence="3">Pr102</strain>
    </source>
</reference>
<organism evidence="2 3">
    <name type="scientific">Phytophthora ramorum</name>
    <name type="common">Sudden oak death agent</name>
    <dbReference type="NCBI Taxonomy" id="164328"/>
    <lineage>
        <taxon>Eukaryota</taxon>
        <taxon>Sar</taxon>
        <taxon>Stramenopiles</taxon>
        <taxon>Oomycota</taxon>
        <taxon>Peronosporomycetes</taxon>
        <taxon>Peronosporales</taxon>
        <taxon>Peronosporaceae</taxon>
        <taxon>Phytophthora</taxon>
    </lineage>
</organism>
<evidence type="ECO:0000313" key="3">
    <source>
        <dbReference type="Proteomes" id="UP000005238"/>
    </source>
</evidence>
<feature type="region of interest" description="Disordered" evidence="1">
    <location>
        <begin position="1"/>
        <end position="29"/>
    </location>
</feature>
<dbReference type="EnsemblProtists" id="Phyra83885">
    <property type="protein sequence ID" value="Phyra83885"/>
    <property type="gene ID" value="Phyra83885"/>
</dbReference>
<name>H3H104_PHYRM</name>
<keyword evidence="3" id="KW-1185">Reference proteome</keyword>
<dbReference type="VEuPathDB" id="FungiDB:KRP23_5600"/>